<dbReference type="PANTHER" id="PTHR30204:SF94">
    <property type="entry name" value="HEAVY METAL-DEPENDENT TRANSCRIPTIONAL REGULATOR HI_0293-RELATED"/>
    <property type="match status" value="1"/>
</dbReference>
<dbReference type="NCBIfam" id="TIGR02044">
    <property type="entry name" value="CueR"/>
    <property type="match status" value="1"/>
</dbReference>
<dbReference type="GO" id="GO:0005737">
    <property type="term" value="C:cytoplasm"/>
    <property type="evidence" value="ECO:0007669"/>
    <property type="project" value="UniProtKB-SubCell"/>
</dbReference>
<protein>
    <submittedName>
        <fullName evidence="7">Heavy metal-dependent transcription regulator 2</fullName>
    </submittedName>
</protein>
<dbReference type="PANTHER" id="PTHR30204">
    <property type="entry name" value="REDOX-CYCLING DRUG-SENSING TRANSCRIPTIONAL ACTIVATOR SOXR"/>
    <property type="match status" value="1"/>
</dbReference>
<comment type="subcellular location">
    <subcellularLocation>
        <location evidence="1">Cytoplasm</location>
    </subcellularLocation>
</comment>
<dbReference type="Pfam" id="PF09278">
    <property type="entry name" value="MerR-DNA-bind"/>
    <property type="match status" value="1"/>
</dbReference>
<dbReference type="RefSeq" id="WP_188762718.1">
    <property type="nucleotide sequence ID" value="NZ_BMJM01000006.1"/>
</dbReference>
<dbReference type="InterPro" id="IPR011789">
    <property type="entry name" value="CueR"/>
</dbReference>
<dbReference type="GO" id="GO:0003677">
    <property type="term" value="F:DNA binding"/>
    <property type="evidence" value="ECO:0007669"/>
    <property type="project" value="UniProtKB-KW"/>
</dbReference>
<sequence>MNIGEAAAAAGLSPRMVRHYEKIGLTPKALRTDSQYRDYSTNDVHRLRFIARARDLGFPIDEIGELLALWSDQTRASADVKALATARIADLRNRERALHAMRRSLEHLVATCSGDDRPDCPIIEELAGNVG</sequence>
<proteinExistence type="predicted"/>
<name>A0A916ZU36_9SPHN</name>
<keyword evidence="5" id="KW-0804">Transcription</keyword>
<dbReference type="InterPro" id="IPR009061">
    <property type="entry name" value="DNA-bd_dom_put_sf"/>
</dbReference>
<evidence type="ECO:0000256" key="2">
    <source>
        <dbReference type="ARBA" id="ARBA00022490"/>
    </source>
</evidence>
<evidence type="ECO:0000313" key="8">
    <source>
        <dbReference type="Proteomes" id="UP000635071"/>
    </source>
</evidence>
<dbReference type="GO" id="GO:0005507">
    <property type="term" value="F:copper ion binding"/>
    <property type="evidence" value="ECO:0007669"/>
    <property type="project" value="InterPro"/>
</dbReference>
<evidence type="ECO:0000256" key="3">
    <source>
        <dbReference type="ARBA" id="ARBA00023015"/>
    </source>
</evidence>
<gene>
    <name evidence="7" type="primary">hmrR2</name>
    <name evidence="7" type="ORF">GCM10011529_18920</name>
</gene>
<dbReference type="AlphaFoldDB" id="A0A916ZU36"/>
<dbReference type="SMART" id="SM00422">
    <property type="entry name" value="HTH_MERR"/>
    <property type="match status" value="1"/>
</dbReference>
<dbReference type="SUPFAM" id="SSF46955">
    <property type="entry name" value="Putative DNA-binding domain"/>
    <property type="match status" value="1"/>
</dbReference>
<dbReference type="InterPro" id="IPR000551">
    <property type="entry name" value="MerR-type_HTH_dom"/>
</dbReference>
<evidence type="ECO:0000259" key="6">
    <source>
        <dbReference type="PROSITE" id="PS50937"/>
    </source>
</evidence>
<dbReference type="GO" id="GO:0045893">
    <property type="term" value="P:positive regulation of DNA-templated transcription"/>
    <property type="evidence" value="ECO:0007669"/>
    <property type="project" value="InterPro"/>
</dbReference>
<dbReference type="PRINTS" id="PR00040">
    <property type="entry name" value="HTHMERR"/>
</dbReference>
<dbReference type="EMBL" id="BMJM01000006">
    <property type="protein sequence ID" value="GGE12754.1"/>
    <property type="molecule type" value="Genomic_DNA"/>
</dbReference>
<dbReference type="InterPro" id="IPR047057">
    <property type="entry name" value="MerR_fam"/>
</dbReference>
<keyword evidence="8" id="KW-1185">Reference proteome</keyword>
<keyword evidence="2" id="KW-0963">Cytoplasm</keyword>
<evidence type="ECO:0000313" key="7">
    <source>
        <dbReference type="EMBL" id="GGE12754.1"/>
    </source>
</evidence>
<accession>A0A916ZU36</accession>
<evidence type="ECO:0000256" key="4">
    <source>
        <dbReference type="ARBA" id="ARBA00023125"/>
    </source>
</evidence>
<dbReference type="Pfam" id="PF00376">
    <property type="entry name" value="MerR"/>
    <property type="match status" value="1"/>
</dbReference>
<dbReference type="InterPro" id="IPR015358">
    <property type="entry name" value="Tscrpt_reg_MerR_DNA-bd"/>
</dbReference>
<keyword evidence="4" id="KW-0238">DNA-binding</keyword>
<comment type="caution">
    <text evidence="7">The sequence shown here is derived from an EMBL/GenBank/DDBJ whole genome shotgun (WGS) entry which is preliminary data.</text>
</comment>
<dbReference type="GO" id="GO:0003700">
    <property type="term" value="F:DNA-binding transcription factor activity"/>
    <property type="evidence" value="ECO:0007669"/>
    <property type="project" value="InterPro"/>
</dbReference>
<reference evidence="7" key="2">
    <citation type="submission" date="2020-09" db="EMBL/GenBank/DDBJ databases">
        <authorList>
            <person name="Sun Q."/>
            <person name="Zhou Y."/>
        </authorList>
    </citation>
    <scope>NUCLEOTIDE SEQUENCE</scope>
    <source>
        <strain evidence="7">CGMCC 1.15519</strain>
    </source>
</reference>
<dbReference type="Proteomes" id="UP000635071">
    <property type="component" value="Unassembled WGS sequence"/>
</dbReference>
<keyword evidence="3" id="KW-0805">Transcription regulation</keyword>
<reference evidence="7" key="1">
    <citation type="journal article" date="2014" name="Int. J. Syst. Evol. Microbiol.">
        <title>Complete genome sequence of Corynebacterium casei LMG S-19264T (=DSM 44701T), isolated from a smear-ripened cheese.</title>
        <authorList>
            <consortium name="US DOE Joint Genome Institute (JGI-PGF)"/>
            <person name="Walter F."/>
            <person name="Albersmeier A."/>
            <person name="Kalinowski J."/>
            <person name="Ruckert C."/>
        </authorList>
    </citation>
    <scope>NUCLEOTIDE SEQUENCE</scope>
    <source>
        <strain evidence="7">CGMCC 1.15519</strain>
    </source>
</reference>
<feature type="domain" description="HTH merR-type" evidence="6">
    <location>
        <begin position="1"/>
        <end position="69"/>
    </location>
</feature>
<dbReference type="CDD" id="cd01108">
    <property type="entry name" value="HTH_CueR"/>
    <property type="match status" value="1"/>
</dbReference>
<dbReference type="PROSITE" id="PS50937">
    <property type="entry name" value="HTH_MERR_2"/>
    <property type="match status" value="1"/>
</dbReference>
<evidence type="ECO:0000256" key="5">
    <source>
        <dbReference type="ARBA" id="ARBA00023163"/>
    </source>
</evidence>
<evidence type="ECO:0000256" key="1">
    <source>
        <dbReference type="ARBA" id="ARBA00004496"/>
    </source>
</evidence>
<organism evidence="7 8">
    <name type="scientific">Sandarakinorhabdus glacialis</name>
    <dbReference type="NCBI Taxonomy" id="1614636"/>
    <lineage>
        <taxon>Bacteria</taxon>
        <taxon>Pseudomonadati</taxon>
        <taxon>Pseudomonadota</taxon>
        <taxon>Alphaproteobacteria</taxon>
        <taxon>Sphingomonadales</taxon>
        <taxon>Sphingosinicellaceae</taxon>
        <taxon>Sandarakinorhabdus</taxon>
    </lineage>
</organism>
<dbReference type="Gene3D" id="1.10.1660.10">
    <property type="match status" value="1"/>
</dbReference>